<dbReference type="Gene3D" id="3.40.1410.10">
    <property type="entry name" value="Chorismate lyase-like"/>
    <property type="match status" value="1"/>
</dbReference>
<keyword evidence="1" id="KW-0805">Transcription regulation</keyword>
<evidence type="ECO:0000259" key="4">
    <source>
        <dbReference type="PROSITE" id="PS50949"/>
    </source>
</evidence>
<dbReference type="OrthoDB" id="120836at2"/>
<proteinExistence type="predicted"/>
<dbReference type="GO" id="GO:0003700">
    <property type="term" value="F:DNA-binding transcription factor activity"/>
    <property type="evidence" value="ECO:0007669"/>
    <property type="project" value="InterPro"/>
</dbReference>
<keyword evidence="2" id="KW-0238">DNA-binding</keyword>
<dbReference type="InterPro" id="IPR028978">
    <property type="entry name" value="Chorismate_lyase_/UTRA_dom_sf"/>
</dbReference>
<keyword evidence="6" id="KW-1185">Reference proteome</keyword>
<dbReference type="SMART" id="SM00345">
    <property type="entry name" value="HTH_GNTR"/>
    <property type="match status" value="1"/>
</dbReference>
<evidence type="ECO:0000256" key="1">
    <source>
        <dbReference type="ARBA" id="ARBA00023015"/>
    </source>
</evidence>
<dbReference type="Proteomes" id="UP000266677">
    <property type="component" value="Unassembled WGS sequence"/>
</dbReference>
<evidence type="ECO:0000256" key="3">
    <source>
        <dbReference type="ARBA" id="ARBA00023163"/>
    </source>
</evidence>
<dbReference type="SMART" id="SM00866">
    <property type="entry name" value="UTRA"/>
    <property type="match status" value="1"/>
</dbReference>
<dbReference type="PANTHER" id="PTHR44846:SF17">
    <property type="entry name" value="GNTR-FAMILY TRANSCRIPTIONAL REGULATOR"/>
    <property type="match status" value="1"/>
</dbReference>
<feature type="domain" description="HTH gntR-type" evidence="4">
    <location>
        <begin position="3"/>
        <end position="71"/>
    </location>
</feature>
<reference evidence="5 6" key="1">
    <citation type="submission" date="2018-09" db="EMBL/GenBank/DDBJ databases">
        <title>YIM PH21274 draft genome.</title>
        <authorList>
            <person name="Miao C."/>
        </authorList>
    </citation>
    <scope>NUCLEOTIDE SEQUENCE [LARGE SCALE GENOMIC DNA]</scope>
    <source>
        <strain evidence="5 6">YIM PH 21724</strain>
    </source>
</reference>
<sequence>MAAPAYRNVADAIRADIAGRRLVEGDRLPTVRELAERFDVPVGTVSRAIDLLRAEGVVVSRHGRGLYVRTFSRVRRTSPQRLHRQHWGQGRSIQDADTHGRMRVEHVEVTEVPAPATVAEALAITEGAAVLTRSRRFAIDDRVVQTAISYLPLDVVAAAPAVAYTGPGPGGIYARMAEAGLAPVKFTENIVCRMPTQQEATELDLPTGTPVIAITRHAHIATGRCIEINQMLLDASAYDLEYHFTADS</sequence>
<dbReference type="EMBL" id="QZFU01000020">
    <property type="protein sequence ID" value="RJO74196.1"/>
    <property type="molecule type" value="Genomic_DNA"/>
</dbReference>
<dbReference type="Gene3D" id="1.10.10.10">
    <property type="entry name" value="Winged helix-like DNA-binding domain superfamily/Winged helix DNA-binding domain"/>
    <property type="match status" value="1"/>
</dbReference>
<dbReference type="PANTHER" id="PTHR44846">
    <property type="entry name" value="MANNOSYL-D-GLYCERATE TRANSPORT/METABOLISM SYSTEM REPRESSOR MNGR-RELATED"/>
    <property type="match status" value="1"/>
</dbReference>
<dbReference type="InterPro" id="IPR011663">
    <property type="entry name" value="UTRA"/>
</dbReference>
<protein>
    <submittedName>
        <fullName evidence="5">GntR family transcriptional regulator</fullName>
    </submittedName>
</protein>
<dbReference type="AlphaFoldDB" id="A0A3A4KHW2"/>
<dbReference type="CDD" id="cd07377">
    <property type="entry name" value="WHTH_GntR"/>
    <property type="match status" value="1"/>
</dbReference>
<dbReference type="Pfam" id="PF00392">
    <property type="entry name" value="GntR"/>
    <property type="match status" value="1"/>
</dbReference>
<keyword evidence="3" id="KW-0804">Transcription</keyword>
<dbReference type="GO" id="GO:0003677">
    <property type="term" value="F:DNA binding"/>
    <property type="evidence" value="ECO:0007669"/>
    <property type="project" value="UniProtKB-KW"/>
</dbReference>
<name>A0A3A4KHW2_9NOCA</name>
<dbReference type="GO" id="GO:0045892">
    <property type="term" value="P:negative regulation of DNA-templated transcription"/>
    <property type="evidence" value="ECO:0007669"/>
    <property type="project" value="TreeGrafter"/>
</dbReference>
<evidence type="ECO:0000256" key="2">
    <source>
        <dbReference type="ARBA" id="ARBA00023125"/>
    </source>
</evidence>
<dbReference type="SUPFAM" id="SSF64288">
    <property type="entry name" value="Chorismate lyase-like"/>
    <property type="match status" value="1"/>
</dbReference>
<dbReference type="InterPro" id="IPR036388">
    <property type="entry name" value="WH-like_DNA-bd_sf"/>
</dbReference>
<dbReference type="SUPFAM" id="SSF46785">
    <property type="entry name" value="Winged helix' DNA-binding domain"/>
    <property type="match status" value="1"/>
</dbReference>
<dbReference type="InterPro" id="IPR036390">
    <property type="entry name" value="WH_DNA-bd_sf"/>
</dbReference>
<dbReference type="InterPro" id="IPR000524">
    <property type="entry name" value="Tscrpt_reg_HTH_GntR"/>
</dbReference>
<comment type="caution">
    <text evidence="5">The sequence shown here is derived from an EMBL/GenBank/DDBJ whole genome shotgun (WGS) entry which is preliminary data.</text>
</comment>
<dbReference type="PROSITE" id="PS50949">
    <property type="entry name" value="HTH_GNTR"/>
    <property type="match status" value="1"/>
</dbReference>
<organism evidence="5 6">
    <name type="scientific">Nocardia panacis</name>
    <dbReference type="NCBI Taxonomy" id="2340916"/>
    <lineage>
        <taxon>Bacteria</taxon>
        <taxon>Bacillati</taxon>
        <taxon>Actinomycetota</taxon>
        <taxon>Actinomycetes</taxon>
        <taxon>Mycobacteriales</taxon>
        <taxon>Nocardiaceae</taxon>
        <taxon>Nocardia</taxon>
    </lineage>
</organism>
<dbReference type="RefSeq" id="WP_120042362.1">
    <property type="nucleotide sequence ID" value="NZ_QZFU01000020.1"/>
</dbReference>
<evidence type="ECO:0000313" key="6">
    <source>
        <dbReference type="Proteomes" id="UP000266677"/>
    </source>
</evidence>
<dbReference type="Pfam" id="PF07702">
    <property type="entry name" value="UTRA"/>
    <property type="match status" value="1"/>
</dbReference>
<accession>A0A3A4KHW2</accession>
<gene>
    <name evidence="5" type="ORF">D5S18_18760</name>
</gene>
<evidence type="ECO:0000313" key="5">
    <source>
        <dbReference type="EMBL" id="RJO74196.1"/>
    </source>
</evidence>
<dbReference type="InterPro" id="IPR050679">
    <property type="entry name" value="Bact_HTH_transcr_reg"/>
</dbReference>